<keyword evidence="9" id="KW-1185">Reference proteome</keyword>
<gene>
    <name evidence="8" type="ORF">GCM10007100_06200</name>
</gene>
<evidence type="ECO:0000256" key="3">
    <source>
        <dbReference type="ARBA" id="ARBA00022679"/>
    </source>
</evidence>
<dbReference type="Pfam" id="PF03734">
    <property type="entry name" value="YkuD"/>
    <property type="match status" value="1"/>
</dbReference>
<dbReference type="GO" id="GO:0071555">
    <property type="term" value="P:cell wall organization"/>
    <property type="evidence" value="ECO:0007669"/>
    <property type="project" value="UniProtKB-KW"/>
</dbReference>
<evidence type="ECO:0000256" key="6">
    <source>
        <dbReference type="ARBA" id="ARBA00023316"/>
    </source>
</evidence>
<evidence type="ECO:0000313" key="9">
    <source>
        <dbReference type="Proteomes" id="UP000644507"/>
    </source>
</evidence>
<dbReference type="CDD" id="cd16913">
    <property type="entry name" value="YkuD_like"/>
    <property type="match status" value="1"/>
</dbReference>
<comment type="similarity">
    <text evidence="2">Belongs to the YkuD family.</text>
</comment>
<reference evidence="8" key="1">
    <citation type="journal article" date="2014" name="Int. J. Syst. Evol. Microbiol.">
        <title>Complete genome sequence of Corynebacterium casei LMG S-19264T (=DSM 44701T), isolated from a smear-ripened cheese.</title>
        <authorList>
            <consortium name="US DOE Joint Genome Institute (JGI-PGF)"/>
            <person name="Walter F."/>
            <person name="Albersmeier A."/>
            <person name="Kalinowski J."/>
            <person name="Ruckert C."/>
        </authorList>
    </citation>
    <scope>NUCLEOTIDE SEQUENCE</scope>
    <source>
        <strain evidence="8">KCTC 12988</strain>
    </source>
</reference>
<evidence type="ECO:0000313" key="8">
    <source>
        <dbReference type="EMBL" id="GHC43779.1"/>
    </source>
</evidence>
<comment type="pathway">
    <text evidence="1">Cell wall biogenesis; peptidoglycan biosynthesis.</text>
</comment>
<evidence type="ECO:0000256" key="1">
    <source>
        <dbReference type="ARBA" id="ARBA00004752"/>
    </source>
</evidence>
<dbReference type="GO" id="GO:0008360">
    <property type="term" value="P:regulation of cell shape"/>
    <property type="evidence" value="ECO:0007669"/>
    <property type="project" value="UniProtKB-KW"/>
</dbReference>
<feature type="domain" description="L,D-TPase catalytic" evidence="7">
    <location>
        <begin position="27"/>
        <end position="165"/>
    </location>
</feature>
<evidence type="ECO:0000259" key="7">
    <source>
        <dbReference type="Pfam" id="PF03734"/>
    </source>
</evidence>
<comment type="caution">
    <text evidence="8">The sequence shown here is derived from an EMBL/GenBank/DDBJ whole genome shotgun (WGS) entry which is preliminary data.</text>
</comment>
<keyword evidence="3" id="KW-0808">Transferase</keyword>
<name>A0A918TEX7_9BACT</name>
<dbReference type="GO" id="GO:0016740">
    <property type="term" value="F:transferase activity"/>
    <property type="evidence" value="ECO:0007669"/>
    <property type="project" value="UniProtKB-KW"/>
</dbReference>
<evidence type="ECO:0000256" key="5">
    <source>
        <dbReference type="ARBA" id="ARBA00022984"/>
    </source>
</evidence>
<evidence type="ECO:0000256" key="4">
    <source>
        <dbReference type="ARBA" id="ARBA00022960"/>
    </source>
</evidence>
<dbReference type="InterPro" id="IPR038063">
    <property type="entry name" value="Transpep_catalytic_dom"/>
</dbReference>
<evidence type="ECO:0000256" key="2">
    <source>
        <dbReference type="ARBA" id="ARBA00005992"/>
    </source>
</evidence>
<dbReference type="InterPro" id="IPR005490">
    <property type="entry name" value="LD_TPept_cat_dom"/>
</dbReference>
<sequence length="211" mass="23011">MEWSNIESAIAAQRQAGYPDYDPTWLFVVDPAAQRMHIIDRKSGQVKETFRCGTGKGGLGIEDSQTPPGFFTMGGVRIAKNGNTAIQTGDSKKGVSGIYAEMLYPPSHPDPTLRGMVPNGVVIHSYNPEASEMLRQRRAQRLIGRVPCTTGCPVPDIEDAPKLIPYLIQGAGKFDPTANPNANLQSLIRGGQVTEYQRNRLGAAVYVLNRQ</sequence>
<dbReference type="GO" id="GO:0004180">
    <property type="term" value="F:carboxypeptidase activity"/>
    <property type="evidence" value="ECO:0007669"/>
    <property type="project" value="UniProtKB-ARBA"/>
</dbReference>
<dbReference type="SUPFAM" id="SSF141523">
    <property type="entry name" value="L,D-transpeptidase catalytic domain-like"/>
    <property type="match status" value="1"/>
</dbReference>
<keyword evidence="5" id="KW-0573">Peptidoglycan synthesis</keyword>
<dbReference type="AlphaFoldDB" id="A0A918TEX7"/>
<reference evidence="8" key="2">
    <citation type="submission" date="2020-09" db="EMBL/GenBank/DDBJ databases">
        <authorList>
            <person name="Sun Q."/>
            <person name="Kim S."/>
        </authorList>
    </citation>
    <scope>NUCLEOTIDE SEQUENCE</scope>
    <source>
        <strain evidence="8">KCTC 12988</strain>
    </source>
</reference>
<proteinExistence type="inferred from homology"/>
<keyword evidence="4" id="KW-0133">Cell shape</keyword>
<dbReference type="Proteomes" id="UP000644507">
    <property type="component" value="Unassembled WGS sequence"/>
</dbReference>
<dbReference type="EMBL" id="BMXI01000002">
    <property type="protein sequence ID" value="GHC43779.1"/>
    <property type="molecule type" value="Genomic_DNA"/>
</dbReference>
<keyword evidence="6" id="KW-0961">Cell wall biogenesis/degradation</keyword>
<protein>
    <recommendedName>
        <fullName evidence="7">L,D-TPase catalytic domain-containing protein</fullName>
    </recommendedName>
</protein>
<accession>A0A918TEX7</accession>
<dbReference type="GO" id="GO:0009252">
    <property type="term" value="P:peptidoglycan biosynthetic process"/>
    <property type="evidence" value="ECO:0007669"/>
    <property type="project" value="UniProtKB-KW"/>
</dbReference>
<organism evidence="8 9">
    <name type="scientific">Roseibacillus persicicus</name>
    <dbReference type="NCBI Taxonomy" id="454148"/>
    <lineage>
        <taxon>Bacteria</taxon>
        <taxon>Pseudomonadati</taxon>
        <taxon>Verrucomicrobiota</taxon>
        <taxon>Verrucomicrobiia</taxon>
        <taxon>Verrucomicrobiales</taxon>
        <taxon>Verrucomicrobiaceae</taxon>
        <taxon>Roseibacillus</taxon>
    </lineage>
</organism>